<reference evidence="1 2" key="1">
    <citation type="journal article" date="2018" name="Nat. Genet.">
        <title>The Rosa genome provides new insights in the design of modern roses.</title>
        <authorList>
            <person name="Bendahmane M."/>
        </authorList>
    </citation>
    <scope>NUCLEOTIDE SEQUENCE [LARGE SCALE GENOMIC DNA]</scope>
    <source>
        <strain evidence="2">cv. Old Blush</strain>
    </source>
</reference>
<gene>
    <name evidence="1" type="ORF">RchiOBHm_Chr5g0023341</name>
</gene>
<dbReference type="Gramene" id="PRQ30323">
    <property type="protein sequence ID" value="PRQ30323"/>
    <property type="gene ID" value="RchiOBHm_Chr5g0023341"/>
</dbReference>
<accession>A0A2P6Q824</accession>
<protein>
    <submittedName>
        <fullName evidence="1">Uncharacterized protein</fullName>
    </submittedName>
</protein>
<evidence type="ECO:0000313" key="1">
    <source>
        <dbReference type="EMBL" id="PRQ30323.1"/>
    </source>
</evidence>
<sequence length="98" mass="11585">MQQTIPVKIKALNPVPMKTIHPLCFNIRIPRKKNLHGHLQHKPIRCQNKVQKKLRNREYIFGYSKEKNQSFCFVSLKTKEYSIMHSQSIVKNTLNLVN</sequence>
<proteinExistence type="predicted"/>
<dbReference type="Proteomes" id="UP000238479">
    <property type="component" value="Chromosome 5"/>
</dbReference>
<keyword evidence="2" id="KW-1185">Reference proteome</keyword>
<evidence type="ECO:0000313" key="2">
    <source>
        <dbReference type="Proteomes" id="UP000238479"/>
    </source>
</evidence>
<dbReference type="EMBL" id="PDCK01000043">
    <property type="protein sequence ID" value="PRQ30323.1"/>
    <property type="molecule type" value="Genomic_DNA"/>
</dbReference>
<name>A0A2P6Q824_ROSCH</name>
<organism evidence="1 2">
    <name type="scientific">Rosa chinensis</name>
    <name type="common">China rose</name>
    <dbReference type="NCBI Taxonomy" id="74649"/>
    <lineage>
        <taxon>Eukaryota</taxon>
        <taxon>Viridiplantae</taxon>
        <taxon>Streptophyta</taxon>
        <taxon>Embryophyta</taxon>
        <taxon>Tracheophyta</taxon>
        <taxon>Spermatophyta</taxon>
        <taxon>Magnoliopsida</taxon>
        <taxon>eudicotyledons</taxon>
        <taxon>Gunneridae</taxon>
        <taxon>Pentapetalae</taxon>
        <taxon>rosids</taxon>
        <taxon>fabids</taxon>
        <taxon>Rosales</taxon>
        <taxon>Rosaceae</taxon>
        <taxon>Rosoideae</taxon>
        <taxon>Rosoideae incertae sedis</taxon>
        <taxon>Rosa</taxon>
    </lineage>
</organism>
<dbReference type="AlphaFoldDB" id="A0A2P6Q824"/>
<comment type="caution">
    <text evidence="1">The sequence shown here is derived from an EMBL/GenBank/DDBJ whole genome shotgun (WGS) entry which is preliminary data.</text>
</comment>